<dbReference type="AlphaFoldDB" id="Q5Z4Y4"/>
<reference evidence="3" key="2">
    <citation type="journal article" date="2008" name="Nucleic Acids Res.">
        <title>The rice annotation project database (RAP-DB): 2008 update.</title>
        <authorList>
            <consortium name="The rice annotation project (RAP)"/>
        </authorList>
    </citation>
    <scope>GENOME REANNOTATION</scope>
    <source>
        <strain evidence="3">cv. Nipponbare</strain>
    </source>
</reference>
<accession>Q5Z4Y4</accession>
<dbReference type="Proteomes" id="UP000000763">
    <property type="component" value="Chromosome 6"/>
</dbReference>
<feature type="region of interest" description="Disordered" evidence="1">
    <location>
        <begin position="62"/>
        <end position="106"/>
    </location>
</feature>
<proteinExistence type="predicted"/>
<evidence type="ECO:0000256" key="1">
    <source>
        <dbReference type="SAM" id="MobiDB-lite"/>
    </source>
</evidence>
<sequence>MVIERVTYPILMYYKIVGVGLLVWGKNVLVNPDELDWRTSDQNWTQELQSAAAVGRVAAAPQRRPCRRRRLPPPPRGAPRSEEARPPVLLRRRRSTEPPPVPRRCRPSSDVDCRCGEYRWVRLVVLYVCMPSKSAAGRSISGEVVSWFAGNRRSFVVHRVIIVSVCCRRTVAIASSSPFTTVSRPAALAVHGRYRLCRHPNPSCVFPPSRRLAESSCLSAAVSQLCSPCFVRSSVLSRPLVQSRRFRSPVSVDHLGDPVSRGVDSLSRYLMVDFVKCTVSVDPGGQTGRVPPVRLQVLRRSDRSAQRSDPQDPDRCRFRIVLLDLDISFGDLASRWCCLRPRQSVAGNRSESTWEKLMSRDQEIMRDTKVSGRSDRRGFGGLTGGRKAVRPAATGLRHRLRSRDL</sequence>
<reference evidence="3" key="1">
    <citation type="journal article" date="2005" name="Nature">
        <title>The map-based sequence of the rice genome.</title>
        <authorList>
            <consortium name="International rice genome sequencing project (IRGSP)"/>
            <person name="Matsumoto T."/>
            <person name="Wu J."/>
            <person name="Kanamori H."/>
            <person name="Katayose Y."/>
            <person name="Fujisawa M."/>
            <person name="Namiki N."/>
            <person name="Mizuno H."/>
            <person name="Yamamoto K."/>
            <person name="Antonio B.A."/>
            <person name="Baba T."/>
            <person name="Sakata K."/>
            <person name="Nagamura Y."/>
            <person name="Aoki H."/>
            <person name="Arikawa K."/>
            <person name="Arita K."/>
            <person name="Bito T."/>
            <person name="Chiden Y."/>
            <person name="Fujitsuka N."/>
            <person name="Fukunaka R."/>
            <person name="Hamada M."/>
            <person name="Harada C."/>
            <person name="Hayashi A."/>
            <person name="Hijishita S."/>
            <person name="Honda M."/>
            <person name="Hosokawa S."/>
            <person name="Ichikawa Y."/>
            <person name="Idonuma A."/>
            <person name="Iijima M."/>
            <person name="Ikeda M."/>
            <person name="Ikeno M."/>
            <person name="Ito K."/>
            <person name="Ito S."/>
            <person name="Ito T."/>
            <person name="Ito Y."/>
            <person name="Ito Y."/>
            <person name="Iwabuchi A."/>
            <person name="Kamiya K."/>
            <person name="Karasawa W."/>
            <person name="Kurita K."/>
            <person name="Katagiri S."/>
            <person name="Kikuta A."/>
            <person name="Kobayashi H."/>
            <person name="Kobayashi N."/>
            <person name="Machita K."/>
            <person name="Maehara T."/>
            <person name="Masukawa M."/>
            <person name="Mizubayashi T."/>
            <person name="Mukai Y."/>
            <person name="Nagasaki H."/>
            <person name="Nagata Y."/>
            <person name="Naito S."/>
            <person name="Nakashima M."/>
            <person name="Nakama Y."/>
            <person name="Nakamichi Y."/>
            <person name="Nakamura M."/>
            <person name="Meguro A."/>
            <person name="Negishi M."/>
            <person name="Ohta I."/>
            <person name="Ohta T."/>
            <person name="Okamoto M."/>
            <person name="Ono N."/>
            <person name="Saji S."/>
            <person name="Sakaguchi M."/>
            <person name="Sakai K."/>
            <person name="Shibata M."/>
            <person name="Shimokawa T."/>
            <person name="Song J."/>
            <person name="Takazaki Y."/>
            <person name="Terasawa K."/>
            <person name="Tsugane M."/>
            <person name="Tsuji K."/>
            <person name="Ueda S."/>
            <person name="Waki K."/>
            <person name="Yamagata H."/>
            <person name="Yamamoto M."/>
            <person name="Yamamoto S."/>
            <person name="Yamane H."/>
            <person name="Yoshiki S."/>
            <person name="Yoshihara R."/>
            <person name="Yukawa K."/>
            <person name="Zhong H."/>
            <person name="Yano M."/>
            <person name="Yuan Q."/>
            <person name="Ouyang S."/>
            <person name="Liu J."/>
            <person name="Jones K.M."/>
            <person name="Gansberger K."/>
            <person name="Moffat K."/>
            <person name="Hill J."/>
            <person name="Bera J."/>
            <person name="Fadrosh D."/>
            <person name="Jin S."/>
            <person name="Johri S."/>
            <person name="Kim M."/>
            <person name="Overton L."/>
            <person name="Reardon M."/>
            <person name="Tsitrin T."/>
            <person name="Vuong H."/>
            <person name="Weaver B."/>
            <person name="Ciecko A."/>
            <person name="Tallon L."/>
            <person name="Jackson J."/>
            <person name="Pai G."/>
            <person name="Aken S.V."/>
            <person name="Utterback T."/>
            <person name="Reidmuller S."/>
            <person name="Feldblyum T."/>
            <person name="Hsiao J."/>
            <person name="Zismann V."/>
            <person name="Iobst S."/>
            <person name="de Vazeille A.R."/>
            <person name="Buell C.R."/>
            <person name="Ying K."/>
            <person name="Li Y."/>
            <person name="Lu T."/>
            <person name="Huang Y."/>
            <person name="Zhao Q."/>
            <person name="Feng Q."/>
            <person name="Zhang L."/>
            <person name="Zhu J."/>
            <person name="Weng Q."/>
            <person name="Mu J."/>
            <person name="Lu Y."/>
            <person name="Fan D."/>
            <person name="Liu Y."/>
            <person name="Guan J."/>
            <person name="Zhang Y."/>
            <person name="Yu S."/>
            <person name="Liu X."/>
            <person name="Zhang Y."/>
            <person name="Hong G."/>
            <person name="Han B."/>
            <person name="Choisne N."/>
            <person name="Demange N."/>
            <person name="Orjeda G."/>
            <person name="Samain S."/>
            <person name="Cattolico L."/>
            <person name="Pelletier E."/>
            <person name="Couloux A."/>
            <person name="Segurens B."/>
            <person name="Wincker P."/>
            <person name="D'Hont A."/>
            <person name="Scarpelli C."/>
            <person name="Weissenbach J."/>
            <person name="Salanoubat M."/>
            <person name="Quetier F."/>
            <person name="Yu Y."/>
            <person name="Kim H.R."/>
            <person name="Rambo T."/>
            <person name="Currie J."/>
            <person name="Collura K."/>
            <person name="Luo M."/>
            <person name="Yang T."/>
            <person name="Ammiraju J.S.S."/>
            <person name="Engler F."/>
            <person name="Soderlund C."/>
            <person name="Wing R.A."/>
            <person name="Palmer L.E."/>
            <person name="de la Bastide M."/>
            <person name="Spiegel L."/>
            <person name="Nascimento L."/>
            <person name="Zutavern T."/>
            <person name="O'Shaughnessy A."/>
            <person name="Dike S."/>
            <person name="Dedhia N."/>
            <person name="Preston R."/>
            <person name="Balija V."/>
            <person name="McCombie W.R."/>
            <person name="Chow T."/>
            <person name="Chen H."/>
            <person name="Chung M."/>
            <person name="Chen C."/>
            <person name="Shaw J."/>
            <person name="Wu H."/>
            <person name="Hsiao K."/>
            <person name="Chao Y."/>
            <person name="Chu M."/>
            <person name="Cheng C."/>
            <person name="Hour A."/>
            <person name="Lee P."/>
            <person name="Lin S."/>
            <person name="Lin Y."/>
            <person name="Liou J."/>
            <person name="Liu S."/>
            <person name="Hsing Y."/>
            <person name="Raghuvanshi S."/>
            <person name="Mohanty A."/>
            <person name="Bharti A.K."/>
            <person name="Gaur A."/>
            <person name="Gupta V."/>
            <person name="Kumar D."/>
            <person name="Ravi V."/>
            <person name="Vij S."/>
            <person name="Kapur A."/>
            <person name="Khurana P."/>
            <person name="Khurana P."/>
            <person name="Khurana J.P."/>
            <person name="Tyagi A.K."/>
            <person name="Gaikwad K."/>
            <person name="Singh A."/>
            <person name="Dalal V."/>
            <person name="Srivastava S."/>
            <person name="Dixit A."/>
            <person name="Pal A.K."/>
            <person name="Ghazi I.A."/>
            <person name="Yadav M."/>
            <person name="Pandit A."/>
            <person name="Bhargava A."/>
            <person name="Sureshbabu K."/>
            <person name="Batra K."/>
            <person name="Sharma T.R."/>
            <person name="Mohapatra T."/>
            <person name="Singh N.K."/>
            <person name="Messing J."/>
            <person name="Nelson A.B."/>
            <person name="Fuks G."/>
            <person name="Kavchok S."/>
            <person name="Keizer G."/>
            <person name="Linton E."/>
            <person name="Llaca V."/>
            <person name="Song R."/>
            <person name="Tanyolac B."/>
            <person name="Young S."/>
            <person name="Ho-Il K."/>
            <person name="Hahn J.H."/>
            <person name="Sangsakoo G."/>
            <person name="Vanavichit A."/>
            <person name="de Mattos Luiz.A.T."/>
            <person name="Zimmer P.D."/>
            <person name="Malone G."/>
            <person name="Dellagostin O."/>
            <person name="de Oliveira A.C."/>
            <person name="Bevan M."/>
            <person name="Bancroft I."/>
            <person name="Minx P."/>
            <person name="Cordum H."/>
            <person name="Wilson R."/>
            <person name="Cheng Z."/>
            <person name="Jin W."/>
            <person name="Jiang J."/>
            <person name="Leong S.A."/>
            <person name="Iwama H."/>
            <person name="Gojobori T."/>
            <person name="Itoh T."/>
            <person name="Niimura Y."/>
            <person name="Fujii Y."/>
            <person name="Habara T."/>
            <person name="Sakai H."/>
            <person name="Sato Y."/>
            <person name="Wilson G."/>
            <person name="Kumar K."/>
            <person name="McCouch S."/>
            <person name="Juretic N."/>
            <person name="Hoen D."/>
            <person name="Wright S."/>
            <person name="Bruskiewich R."/>
            <person name="Bureau T."/>
            <person name="Miyao A."/>
            <person name="Hirochika H."/>
            <person name="Nishikawa T."/>
            <person name="Kadowaki K."/>
            <person name="Sugiura M."/>
            <person name="Burr B."/>
            <person name="Sasaki T."/>
        </authorList>
    </citation>
    <scope>NUCLEOTIDE SEQUENCE [LARGE SCALE GENOMIC DNA]</scope>
    <source>
        <strain evidence="3">cv. Nipponbare</strain>
    </source>
</reference>
<gene>
    <name evidence="2" type="primary">P0414E10.34</name>
</gene>
<name>Q5Z4Y4_ORYSJ</name>
<dbReference type="EMBL" id="AP005852">
    <property type="protein sequence ID" value="BAD62210.1"/>
    <property type="molecule type" value="Genomic_DNA"/>
</dbReference>
<feature type="region of interest" description="Disordered" evidence="1">
    <location>
        <begin position="368"/>
        <end position="388"/>
    </location>
</feature>
<organism evidence="2 3">
    <name type="scientific">Oryza sativa subsp. japonica</name>
    <name type="common">Rice</name>
    <dbReference type="NCBI Taxonomy" id="39947"/>
    <lineage>
        <taxon>Eukaryota</taxon>
        <taxon>Viridiplantae</taxon>
        <taxon>Streptophyta</taxon>
        <taxon>Embryophyta</taxon>
        <taxon>Tracheophyta</taxon>
        <taxon>Spermatophyta</taxon>
        <taxon>Magnoliopsida</taxon>
        <taxon>Liliopsida</taxon>
        <taxon>Poales</taxon>
        <taxon>Poaceae</taxon>
        <taxon>BOP clade</taxon>
        <taxon>Oryzoideae</taxon>
        <taxon>Oryzeae</taxon>
        <taxon>Oryzinae</taxon>
        <taxon>Oryza</taxon>
        <taxon>Oryza sativa</taxon>
    </lineage>
</organism>
<evidence type="ECO:0000313" key="3">
    <source>
        <dbReference type="Proteomes" id="UP000000763"/>
    </source>
</evidence>
<protein>
    <submittedName>
        <fullName evidence="2">Uncharacterized protein</fullName>
    </submittedName>
</protein>
<evidence type="ECO:0000313" key="2">
    <source>
        <dbReference type="EMBL" id="BAD62210.1"/>
    </source>
</evidence>
<feature type="compositionally biased region" description="Basic and acidic residues" evidence="1">
    <location>
        <begin position="368"/>
        <end position="378"/>
    </location>
</feature>